<feature type="domain" description="CID" evidence="7">
    <location>
        <begin position="2"/>
        <end position="141"/>
    </location>
</feature>
<evidence type="ECO:0000259" key="6">
    <source>
        <dbReference type="PROSITE" id="PS50103"/>
    </source>
</evidence>
<dbReference type="AlphaFoldDB" id="A0A6G0WM24"/>
<feature type="compositionally biased region" description="Basic and acidic residues" evidence="5">
    <location>
        <begin position="171"/>
        <end position="192"/>
    </location>
</feature>
<dbReference type="EMBL" id="VJMJ01000178">
    <property type="protein sequence ID" value="KAF0728361.1"/>
    <property type="molecule type" value="Genomic_DNA"/>
</dbReference>
<dbReference type="PROSITE" id="PS50103">
    <property type="entry name" value="ZF_C3H1"/>
    <property type="match status" value="2"/>
</dbReference>
<feature type="region of interest" description="Disordered" evidence="5">
    <location>
        <begin position="483"/>
        <end position="587"/>
    </location>
</feature>
<dbReference type="Pfam" id="PF04818">
    <property type="entry name" value="CID"/>
    <property type="match status" value="1"/>
</dbReference>
<dbReference type="GO" id="GO:0008270">
    <property type="term" value="F:zinc ion binding"/>
    <property type="evidence" value="ECO:0007669"/>
    <property type="project" value="UniProtKB-KW"/>
</dbReference>
<keyword evidence="9" id="KW-1185">Reference proteome</keyword>
<dbReference type="SUPFAM" id="SSF48464">
    <property type="entry name" value="ENTH/VHS domain"/>
    <property type="match status" value="1"/>
</dbReference>
<reference evidence="8 9" key="1">
    <citation type="submission" date="2019-07" db="EMBL/GenBank/DDBJ databases">
        <title>Genomics analysis of Aphanomyces spp. identifies a new class of oomycete effector associated with host adaptation.</title>
        <authorList>
            <person name="Gaulin E."/>
        </authorList>
    </citation>
    <scope>NUCLEOTIDE SEQUENCE [LARGE SCALE GENOMIC DNA]</scope>
    <source>
        <strain evidence="8 9">ATCC 201684</strain>
    </source>
</reference>
<evidence type="ECO:0000256" key="4">
    <source>
        <dbReference type="PROSITE-ProRule" id="PRU00723"/>
    </source>
</evidence>
<feature type="compositionally biased region" description="Basic and acidic residues" evidence="5">
    <location>
        <begin position="260"/>
        <end position="270"/>
    </location>
</feature>
<evidence type="ECO:0000313" key="9">
    <source>
        <dbReference type="Proteomes" id="UP000481153"/>
    </source>
</evidence>
<feature type="region of interest" description="Disordered" evidence="5">
    <location>
        <begin position="169"/>
        <end position="456"/>
    </location>
</feature>
<dbReference type="InterPro" id="IPR000571">
    <property type="entry name" value="Znf_CCCH"/>
</dbReference>
<feature type="compositionally biased region" description="Pro residues" evidence="5">
    <location>
        <begin position="496"/>
        <end position="509"/>
    </location>
</feature>
<evidence type="ECO:0000256" key="1">
    <source>
        <dbReference type="ARBA" id="ARBA00022723"/>
    </source>
</evidence>
<dbReference type="SUPFAM" id="SSF90229">
    <property type="entry name" value="CCCH zinc finger"/>
    <property type="match status" value="2"/>
</dbReference>
<evidence type="ECO:0000259" key="7">
    <source>
        <dbReference type="PROSITE" id="PS51391"/>
    </source>
</evidence>
<dbReference type="SMART" id="SM00582">
    <property type="entry name" value="RPR"/>
    <property type="match status" value="1"/>
</dbReference>
<dbReference type="InterPro" id="IPR036855">
    <property type="entry name" value="Znf_CCCH_sf"/>
</dbReference>
<dbReference type="VEuPathDB" id="FungiDB:AeMF1_006733"/>
<feature type="compositionally biased region" description="Pro residues" evidence="5">
    <location>
        <begin position="323"/>
        <end position="367"/>
    </location>
</feature>
<name>A0A6G0WM24_9STRA</name>
<dbReference type="Gene3D" id="4.10.1000.10">
    <property type="entry name" value="Zinc finger, CCCH-type"/>
    <property type="match status" value="2"/>
</dbReference>
<feature type="domain" description="C3H1-type" evidence="6">
    <location>
        <begin position="410"/>
        <end position="437"/>
    </location>
</feature>
<keyword evidence="3 4" id="KW-0862">Zinc</keyword>
<dbReference type="InterPro" id="IPR041367">
    <property type="entry name" value="Znf-CCCH_4"/>
</dbReference>
<feature type="compositionally biased region" description="Pro residues" evidence="5">
    <location>
        <begin position="291"/>
        <end position="311"/>
    </location>
</feature>
<gene>
    <name evidence="8" type="ORF">Ae201684_013726</name>
</gene>
<dbReference type="Proteomes" id="UP000481153">
    <property type="component" value="Unassembled WGS sequence"/>
</dbReference>
<evidence type="ECO:0000313" key="8">
    <source>
        <dbReference type="EMBL" id="KAF0728361.1"/>
    </source>
</evidence>
<dbReference type="Pfam" id="PF00642">
    <property type="entry name" value="zf-CCCH"/>
    <property type="match status" value="1"/>
</dbReference>
<evidence type="ECO:0008006" key="10">
    <source>
        <dbReference type="Google" id="ProtNLM"/>
    </source>
</evidence>
<proteinExistence type="predicted"/>
<sequence>MSGWKGEEEVGEALKSLATAKGISATRIKNACTVLMKWSKEYKRVVHAVEHVLWKADAEHRLAYLYLIDALIRASQAKYGEDKDTFGKRFGIHLNHTLAACRKVPDDAKGNVKRVVAEWIKRNVYTTQDIEKAGAMDFLGDGPLNSVETNKERIASLLDNLKDNMQIFKQQKQEEPTDSRPPHDRSRRDEYSSRNSPPRHQQSYDRNQPSGSLLPTPAGPGGSQYRSPTSRMDAGPRSRFDAPPPRYDGPSPRYDGPSSRFDRPSSRFDDPPSQFDRPPSRFDGPPSRFDGPPPSRFDGPPPSRFDGPPPSRFDGPPTSRFDGPPPSRFDGPPPSRFDGPPPSRFDGPPPSRFDGPPPSRFDGPPPSRFDGPPSRFDGPPNSYASRAMSPTGSKESFKRGRSRSRSRSPKRSRGLCHDFEQGRCSRGNNCRFSHDGDVSNSRPPPSKAQSAPKTRMCNTYPAVQNCRFGDRCSFAHSERELASQDKFNHAMNNNNIPPPTTHYPVPPPTQQQQQSLSNHSEPPPPLATTATSSAPQQTPPVRQRRSRWEDKKPASQAPVETPEAPKEDDDAAEAAAPEFTLEYDDEN</sequence>
<feature type="compositionally biased region" description="Basic residues" evidence="5">
    <location>
        <begin position="399"/>
        <end position="414"/>
    </location>
</feature>
<evidence type="ECO:0000256" key="5">
    <source>
        <dbReference type="SAM" id="MobiDB-lite"/>
    </source>
</evidence>
<organism evidence="8 9">
    <name type="scientific">Aphanomyces euteiches</name>
    <dbReference type="NCBI Taxonomy" id="100861"/>
    <lineage>
        <taxon>Eukaryota</taxon>
        <taxon>Sar</taxon>
        <taxon>Stramenopiles</taxon>
        <taxon>Oomycota</taxon>
        <taxon>Saprolegniomycetes</taxon>
        <taxon>Saprolegniales</taxon>
        <taxon>Verrucalvaceae</taxon>
        <taxon>Aphanomyces</taxon>
    </lineage>
</organism>
<accession>A0A6G0WM24</accession>
<feature type="compositionally biased region" description="Polar residues" evidence="5">
    <location>
        <begin position="193"/>
        <end position="213"/>
    </location>
</feature>
<feature type="domain" description="C3H1-type" evidence="6">
    <location>
        <begin position="451"/>
        <end position="479"/>
    </location>
</feature>
<feature type="zinc finger region" description="C3H1-type" evidence="4">
    <location>
        <begin position="451"/>
        <end position="479"/>
    </location>
</feature>
<evidence type="ECO:0000256" key="3">
    <source>
        <dbReference type="ARBA" id="ARBA00022833"/>
    </source>
</evidence>
<dbReference type="VEuPathDB" id="FungiDB:AeMF1_016492"/>
<dbReference type="Pfam" id="PF18044">
    <property type="entry name" value="zf-CCCH_4"/>
    <property type="match status" value="1"/>
</dbReference>
<evidence type="ECO:0000256" key="2">
    <source>
        <dbReference type="ARBA" id="ARBA00022771"/>
    </source>
</evidence>
<dbReference type="InterPro" id="IPR008942">
    <property type="entry name" value="ENTH_VHS"/>
</dbReference>
<dbReference type="SMART" id="SM00356">
    <property type="entry name" value="ZnF_C3H1"/>
    <property type="match status" value="2"/>
</dbReference>
<protein>
    <recommendedName>
        <fullName evidence="10">C3H1-type domain-containing protein</fullName>
    </recommendedName>
</protein>
<feature type="compositionally biased region" description="Polar residues" evidence="5">
    <location>
        <begin position="382"/>
        <end position="391"/>
    </location>
</feature>
<comment type="caution">
    <text evidence="8">The sequence shown here is derived from an EMBL/GenBank/DDBJ whole genome shotgun (WGS) entry which is preliminary data.</text>
</comment>
<feature type="compositionally biased region" description="Low complexity" evidence="5">
    <location>
        <begin position="527"/>
        <end position="540"/>
    </location>
</feature>
<keyword evidence="1 4" id="KW-0479">Metal-binding</keyword>
<dbReference type="InterPro" id="IPR006569">
    <property type="entry name" value="CID_dom"/>
</dbReference>
<dbReference type="PROSITE" id="PS51391">
    <property type="entry name" value="CID"/>
    <property type="match status" value="1"/>
</dbReference>
<keyword evidence="2 4" id="KW-0863">Zinc-finger</keyword>
<dbReference type="Gene3D" id="1.25.40.90">
    <property type="match status" value="1"/>
</dbReference>
<feature type="zinc finger region" description="C3H1-type" evidence="4">
    <location>
        <begin position="410"/>
        <end position="437"/>
    </location>
</feature>